<feature type="region of interest" description="Disordered" evidence="1">
    <location>
        <begin position="1"/>
        <end position="47"/>
    </location>
</feature>
<proteinExistence type="predicted"/>
<dbReference type="Proteomes" id="UP000011115">
    <property type="component" value="Unassembled WGS sequence"/>
</dbReference>
<organism evidence="2 3">
    <name type="scientific">Solanum tuberosum</name>
    <name type="common">Potato</name>
    <dbReference type="NCBI Taxonomy" id="4113"/>
    <lineage>
        <taxon>Eukaryota</taxon>
        <taxon>Viridiplantae</taxon>
        <taxon>Streptophyta</taxon>
        <taxon>Embryophyta</taxon>
        <taxon>Tracheophyta</taxon>
        <taxon>Spermatophyta</taxon>
        <taxon>Magnoliopsida</taxon>
        <taxon>eudicotyledons</taxon>
        <taxon>Gunneridae</taxon>
        <taxon>Pentapetalae</taxon>
        <taxon>asterids</taxon>
        <taxon>lamiids</taxon>
        <taxon>Solanales</taxon>
        <taxon>Solanaceae</taxon>
        <taxon>Solanoideae</taxon>
        <taxon>Solaneae</taxon>
        <taxon>Solanum</taxon>
    </lineage>
</organism>
<dbReference type="EnsemblPlants" id="PGSC0003DMT400088642">
    <property type="protein sequence ID" value="PGSC0003DMT400088642"/>
    <property type="gene ID" value="PGSC0003DMG400038213"/>
</dbReference>
<reference evidence="2" key="2">
    <citation type="submission" date="2015-06" db="UniProtKB">
        <authorList>
            <consortium name="EnsemblPlants"/>
        </authorList>
    </citation>
    <scope>IDENTIFICATION</scope>
    <source>
        <strain evidence="2">DM1-3 516 R44</strain>
    </source>
</reference>
<dbReference type="HOGENOM" id="CLU_1910370_0_0_1"/>
<evidence type="ECO:0000313" key="3">
    <source>
        <dbReference type="Proteomes" id="UP000011115"/>
    </source>
</evidence>
<dbReference type="PaxDb" id="4113-PGSC0003DMT400088642"/>
<accession>M1DGE9</accession>
<dbReference type="InParanoid" id="M1DGE9"/>
<sequence length="143" mass="16867">MIEPNEEMEEDPEEDPREPTEEMEEDPEKHSEHDPNLYDPRDGGVMHIEDEPVPIVEGAHSKYGSIGFDEMEDSTTRNGKSTNPQSITRVLTMMWTMMMMMMLQLGRRSSFFFEFPHNFFKRPYDLSLLYALCPPLYFHFFGF</sequence>
<dbReference type="Gramene" id="PGSC0003DMT400088642">
    <property type="protein sequence ID" value="PGSC0003DMT400088642"/>
    <property type="gene ID" value="PGSC0003DMG400038213"/>
</dbReference>
<evidence type="ECO:0000313" key="2">
    <source>
        <dbReference type="EnsemblPlants" id="PGSC0003DMT400088642"/>
    </source>
</evidence>
<name>M1DGE9_SOLTU</name>
<feature type="compositionally biased region" description="Basic and acidic residues" evidence="1">
    <location>
        <begin position="27"/>
        <end position="47"/>
    </location>
</feature>
<dbReference type="AlphaFoldDB" id="M1DGE9"/>
<keyword evidence="3" id="KW-1185">Reference proteome</keyword>
<reference evidence="3" key="1">
    <citation type="journal article" date="2011" name="Nature">
        <title>Genome sequence and analysis of the tuber crop potato.</title>
        <authorList>
            <consortium name="The Potato Genome Sequencing Consortium"/>
        </authorList>
    </citation>
    <scope>NUCLEOTIDE SEQUENCE [LARGE SCALE GENOMIC DNA]</scope>
    <source>
        <strain evidence="3">cv. DM1-3 516 R44</strain>
    </source>
</reference>
<protein>
    <submittedName>
        <fullName evidence="2">Uncharacterized protein</fullName>
    </submittedName>
</protein>
<evidence type="ECO:0000256" key="1">
    <source>
        <dbReference type="SAM" id="MobiDB-lite"/>
    </source>
</evidence>
<feature type="compositionally biased region" description="Acidic residues" evidence="1">
    <location>
        <begin position="1"/>
        <end position="26"/>
    </location>
</feature>